<evidence type="ECO:0000313" key="17">
    <source>
        <dbReference type="EMBL" id="ALJ83727.1"/>
    </source>
</evidence>
<dbReference type="EMBL" id="KR612374">
    <property type="protein sequence ID" value="ALJ83732.1"/>
    <property type="molecule type" value="Genomic_DNA"/>
</dbReference>
<dbReference type="Proteomes" id="UP000120516">
    <property type="component" value="Genome"/>
</dbReference>
<dbReference type="RefSeq" id="YP_009174987.1">
    <property type="nucleotide sequence ID" value="NC_028119.1"/>
</dbReference>
<evidence type="ECO:0000256" key="8">
    <source>
        <dbReference type="ARBA" id="ARBA00022595"/>
    </source>
</evidence>
<dbReference type="EMBL" id="KR612373">
    <property type="protein sequence ID" value="ALJ83727.1"/>
    <property type="molecule type" value="Genomic_DNA"/>
</dbReference>
<keyword evidence="6" id="KW-1048">Host nucleus</keyword>
<keyword evidence="9" id="KW-1161">Viral attachment to host cell</keyword>
<dbReference type="Proteomes" id="UP000165507">
    <property type="component" value="Segment"/>
</dbReference>
<accession>A0A0P0I7J3</accession>
<keyword evidence="7" id="KW-0945">Host-virus interaction</keyword>
<dbReference type="InterPro" id="IPR036931">
    <property type="entry name" value="Polyomavir_VP1_sf"/>
</dbReference>
<keyword evidence="14" id="KW-1015">Disulfide bond</keyword>
<organism evidence="18 19">
    <name type="scientific">Common vole polyomavirus</name>
    <dbReference type="NCBI Taxonomy" id="1737523"/>
    <lineage>
        <taxon>Viruses</taxon>
        <taxon>Monodnaviria</taxon>
        <taxon>Shotokuvirae</taxon>
        <taxon>Cossaviricota</taxon>
        <taxon>Papovaviricetes</taxon>
        <taxon>Sepolyvirales</taxon>
        <taxon>Polyomaviridae</taxon>
        <taxon>Betapolyomavirus</taxon>
        <taxon>Betapolyomavirus marvalis</taxon>
    </lineage>
</organism>
<evidence type="ECO:0000256" key="11">
    <source>
        <dbReference type="ARBA" id="ARBA00022844"/>
    </source>
</evidence>
<keyword evidence="5" id="KW-0167">Capsid protein</keyword>
<dbReference type="GeneID" id="26101521"/>
<keyword evidence="20" id="KW-1185">Reference proteome</keyword>
<evidence type="ECO:0000256" key="15">
    <source>
        <dbReference type="ARBA" id="ARBA00023296"/>
    </source>
</evidence>
<keyword evidence="12" id="KW-1164">Virus endocytosis by host</keyword>
<evidence type="ECO:0000256" key="12">
    <source>
        <dbReference type="ARBA" id="ARBA00022890"/>
    </source>
</evidence>
<evidence type="ECO:0000256" key="10">
    <source>
        <dbReference type="ARBA" id="ARBA00022828"/>
    </source>
</evidence>
<evidence type="ECO:0000313" key="18">
    <source>
        <dbReference type="EMBL" id="ALJ83732.1"/>
    </source>
</evidence>
<dbReference type="GO" id="GO:0042025">
    <property type="term" value="C:host cell nucleus"/>
    <property type="evidence" value="ECO:0007669"/>
    <property type="project" value="UniProtKB-SubCell"/>
</dbReference>
<dbReference type="Gene3D" id="2.60.175.10">
    <property type="entry name" value="Capsid protein VP1,Polyomavirus"/>
    <property type="match status" value="1"/>
</dbReference>
<keyword evidence="11" id="KW-0946">Virion</keyword>
<keyword evidence="8" id="KW-1162">Viral penetration into host cytoplasm</keyword>
<evidence type="ECO:0000256" key="7">
    <source>
        <dbReference type="ARBA" id="ARBA00022581"/>
    </source>
</evidence>
<evidence type="ECO:0000256" key="3">
    <source>
        <dbReference type="ARBA" id="ARBA00006893"/>
    </source>
</evidence>
<comment type="similarity">
    <text evidence="3">Belongs to the polyomaviruses coat protein VP1 family.</text>
</comment>
<dbReference type="GO" id="GO:0039620">
    <property type="term" value="C:T=7 icosahedral viral capsid"/>
    <property type="evidence" value="ECO:0007669"/>
    <property type="project" value="UniProtKB-KW"/>
</dbReference>
<evidence type="ECO:0000256" key="5">
    <source>
        <dbReference type="ARBA" id="ARBA00022561"/>
    </source>
</evidence>
<protein>
    <recommendedName>
        <fullName evidence="4">Major capsid protein VP1</fullName>
    </recommendedName>
    <alternativeName>
        <fullName evidence="16">Major structural protein VP1</fullName>
    </alternativeName>
</protein>
<reference evidence="19 20" key="1">
    <citation type="journal article" date="2015" name="PLoS ONE">
        <title>Identification of Two Novel Members of the Tentative Genus Wukipolyomavirus in Wild Rodents.</title>
        <authorList>
            <person name="Nainys J."/>
            <person name="Timinskas A."/>
            <person name="Schneider J."/>
            <person name="Ulrich R.G."/>
            <person name="Gedvilaite A."/>
        </authorList>
    </citation>
    <scope>NUCLEOTIDE SEQUENCE [LARGE SCALE GENOMIC DNA]</scope>
    <source>
        <strain evidence="17">KS13/0947</strain>
        <strain evidence="18">KS13/0980</strain>
    </source>
</reference>
<dbReference type="InterPro" id="IPR011222">
    <property type="entry name" value="dsDNA_vir_gr_I_capsid"/>
</dbReference>
<evidence type="ECO:0000313" key="20">
    <source>
        <dbReference type="Proteomes" id="UP000165507"/>
    </source>
</evidence>
<name>A0A0P0I7J3_9POLY</name>
<evidence type="ECO:0000256" key="6">
    <source>
        <dbReference type="ARBA" id="ARBA00022562"/>
    </source>
</evidence>
<comment type="subcellular location">
    <subcellularLocation>
        <location evidence="1">Host nucleus</location>
    </subcellularLocation>
    <subcellularLocation>
        <location evidence="2">Virion</location>
    </subcellularLocation>
</comment>
<dbReference type="SUPFAM" id="SSF88648">
    <property type="entry name" value="Group I dsDNA viruses"/>
    <property type="match status" value="1"/>
</dbReference>
<evidence type="ECO:0000256" key="13">
    <source>
        <dbReference type="ARBA" id="ARBA00022921"/>
    </source>
</evidence>
<dbReference type="Pfam" id="PF00718">
    <property type="entry name" value="Polyoma_coat"/>
    <property type="match status" value="1"/>
</dbReference>
<evidence type="ECO:0000256" key="14">
    <source>
        <dbReference type="ARBA" id="ARBA00023157"/>
    </source>
</evidence>
<dbReference type="GO" id="GO:0075509">
    <property type="term" value="P:endocytosis involved in viral entry into host cell"/>
    <property type="evidence" value="ECO:0007669"/>
    <property type="project" value="UniProtKB-KW"/>
</dbReference>
<keyword evidence="15" id="KW-1160">Virus entry into host cell</keyword>
<keyword evidence="13" id="KW-0426">Late protein</keyword>
<evidence type="ECO:0000256" key="2">
    <source>
        <dbReference type="ARBA" id="ARBA00004328"/>
    </source>
</evidence>
<evidence type="ECO:0000256" key="9">
    <source>
        <dbReference type="ARBA" id="ARBA00022804"/>
    </source>
</evidence>
<dbReference type="GO" id="GO:0005198">
    <property type="term" value="F:structural molecule activity"/>
    <property type="evidence" value="ECO:0007669"/>
    <property type="project" value="InterPro"/>
</dbReference>
<evidence type="ECO:0000256" key="16">
    <source>
        <dbReference type="ARBA" id="ARBA00032469"/>
    </source>
</evidence>
<dbReference type="GO" id="GO:0019062">
    <property type="term" value="P:virion attachment to host cell"/>
    <property type="evidence" value="ECO:0007669"/>
    <property type="project" value="UniProtKB-KW"/>
</dbReference>
<evidence type="ECO:0000256" key="1">
    <source>
        <dbReference type="ARBA" id="ARBA00004147"/>
    </source>
</evidence>
<dbReference type="OrthoDB" id="12524at10239"/>
<sequence length="354" mass="39434">MRRSRAPSKMRTTPNIRLPRTIKKGGVEVLSVVPQSEDTEVQVEMFMKPVFASDDGVRNWIIGGPLERGEAPYNNELMCYSLGVIQPPEIPNNVDEQSIRVWEAYRLETEVIALPRSFSSGWEVTTKNIGGVGGPQLYFWAVGGQPLDVIGVTPREEINFPAYTKAPGRQDHITRQSLRDKITAQNFPVEAWAADPSRNENCKYFGRVIGGNLTPPVVTFSNSSTIPLLDEFGVGVLCVQNRCYLTSADMLGLTGEVEQQTLGPNAAFRRVIAAPGRFFRVHFRQRTIRNPYTMSLLYKQVFMNKETEVTAPQKEVEEVTLVEDNVKTGTLETAPEGAMAISNLNPTPQPLFNT</sequence>
<proteinExistence type="inferred from homology"/>
<dbReference type="InterPro" id="IPR000662">
    <property type="entry name" value="Capsid_VP1_Polyomavir"/>
</dbReference>
<evidence type="ECO:0000313" key="19">
    <source>
        <dbReference type="Proteomes" id="UP000120516"/>
    </source>
</evidence>
<keyword evidence="10" id="KW-1145">T=7 icosahedral capsid protein</keyword>
<dbReference type="KEGG" id="vg:26101521"/>
<evidence type="ECO:0000256" key="4">
    <source>
        <dbReference type="ARBA" id="ARBA00016975"/>
    </source>
</evidence>